<dbReference type="PROSITE" id="PS52016">
    <property type="entry name" value="TONB_DEPENDENT_REC_3"/>
    <property type="match status" value="1"/>
</dbReference>
<dbReference type="AlphaFoldDB" id="A0A378VJT3"/>
<comment type="similarity">
    <text evidence="2 10">Belongs to the TonB-dependent receptor family.</text>
</comment>
<evidence type="ECO:0000313" key="14">
    <source>
        <dbReference type="EMBL" id="SUA17233.1"/>
    </source>
</evidence>
<evidence type="ECO:0000256" key="10">
    <source>
        <dbReference type="PROSITE-ProRule" id="PRU01360"/>
    </source>
</evidence>
<feature type="signal peptide" evidence="12">
    <location>
        <begin position="1"/>
        <end position="19"/>
    </location>
</feature>
<dbReference type="PANTHER" id="PTHR32552:SF82">
    <property type="entry name" value="FCUA PROTEIN"/>
    <property type="match status" value="1"/>
</dbReference>
<evidence type="ECO:0000256" key="12">
    <source>
        <dbReference type="SAM" id="SignalP"/>
    </source>
</evidence>
<feature type="region of interest" description="Disordered" evidence="11">
    <location>
        <begin position="572"/>
        <end position="605"/>
    </location>
</feature>
<keyword evidence="3 10" id="KW-0813">Transport</keyword>
<evidence type="ECO:0000256" key="7">
    <source>
        <dbReference type="ARBA" id="ARBA00023136"/>
    </source>
</evidence>
<keyword evidence="5 10" id="KW-0812">Transmembrane</keyword>
<proteinExistence type="inferred from homology"/>
<keyword evidence="7 10" id="KW-0472">Membrane</keyword>
<accession>A0A378VJT3</accession>
<dbReference type="GO" id="GO:0015344">
    <property type="term" value="F:siderophore uptake transmembrane transporter activity"/>
    <property type="evidence" value="ECO:0007669"/>
    <property type="project" value="TreeGrafter"/>
</dbReference>
<evidence type="ECO:0000259" key="13">
    <source>
        <dbReference type="Pfam" id="PF00593"/>
    </source>
</evidence>
<evidence type="ECO:0000313" key="15">
    <source>
        <dbReference type="Proteomes" id="UP000254193"/>
    </source>
</evidence>
<gene>
    <name evidence="14" type="primary">fcuA</name>
    <name evidence="14" type="ORF">NCTC10616_00895</name>
</gene>
<evidence type="ECO:0000256" key="1">
    <source>
        <dbReference type="ARBA" id="ARBA00004571"/>
    </source>
</evidence>
<keyword evidence="15" id="KW-1185">Reference proteome</keyword>
<organism evidence="14 15">
    <name type="scientific">Neisseria lactamica</name>
    <dbReference type="NCBI Taxonomy" id="486"/>
    <lineage>
        <taxon>Bacteria</taxon>
        <taxon>Pseudomonadati</taxon>
        <taxon>Pseudomonadota</taxon>
        <taxon>Betaproteobacteria</taxon>
        <taxon>Neisseriales</taxon>
        <taxon>Neisseriaceae</taxon>
        <taxon>Neisseria</taxon>
    </lineage>
</organism>
<evidence type="ECO:0000256" key="4">
    <source>
        <dbReference type="ARBA" id="ARBA00022452"/>
    </source>
</evidence>
<keyword evidence="9 10" id="KW-0998">Cell outer membrane</keyword>
<evidence type="ECO:0000256" key="3">
    <source>
        <dbReference type="ARBA" id="ARBA00022448"/>
    </source>
</evidence>
<feature type="domain" description="TonB-dependent receptor-like beta-barrel" evidence="13">
    <location>
        <begin position="274"/>
        <end position="741"/>
    </location>
</feature>
<dbReference type="PANTHER" id="PTHR32552">
    <property type="entry name" value="FERRICHROME IRON RECEPTOR-RELATED"/>
    <property type="match status" value="1"/>
</dbReference>
<reference evidence="14 15" key="1">
    <citation type="submission" date="2018-06" db="EMBL/GenBank/DDBJ databases">
        <authorList>
            <consortium name="Pathogen Informatics"/>
            <person name="Doyle S."/>
        </authorList>
    </citation>
    <scope>NUCLEOTIDE SEQUENCE [LARGE SCALE GENOMIC DNA]</scope>
    <source>
        <strain evidence="14 15">NCTC10616</strain>
    </source>
</reference>
<dbReference type="InterPro" id="IPR036942">
    <property type="entry name" value="Beta-barrel_TonB_sf"/>
</dbReference>
<dbReference type="EMBL" id="UGRO01000002">
    <property type="protein sequence ID" value="SUA17233.1"/>
    <property type="molecule type" value="Genomic_DNA"/>
</dbReference>
<dbReference type="Pfam" id="PF00593">
    <property type="entry name" value="TonB_dep_Rec_b-barrel"/>
    <property type="match status" value="1"/>
</dbReference>
<evidence type="ECO:0000256" key="2">
    <source>
        <dbReference type="ARBA" id="ARBA00009810"/>
    </source>
</evidence>
<dbReference type="SUPFAM" id="SSF56935">
    <property type="entry name" value="Porins"/>
    <property type="match status" value="1"/>
</dbReference>
<comment type="subcellular location">
    <subcellularLocation>
        <location evidence="1 10">Cell outer membrane</location>
        <topology evidence="1 10">Multi-pass membrane protein</topology>
    </subcellularLocation>
</comment>
<keyword evidence="8 14" id="KW-0675">Receptor</keyword>
<dbReference type="Proteomes" id="UP000254193">
    <property type="component" value="Unassembled WGS sequence"/>
</dbReference>
<feature type="compositionally biased region" description="Gly residues" evidence="11">
    <location>
        <begin position="576"/>
        <end position="597"/>
    </location>
</feature>
<keyword evidence="12" id="KW-0732">Signal</keyword>
<evidence type="ECO:0000256" key="11">
    <source>
        <dbReference type="SAM" id="MobiDB-lite"/>
    </source>
</evidence>
<name>A0A378VJT3_NEILA</name>
<dbReference type="Gene3D" id="2.40.170.20">
    <property type="entry name" value="TonB-dependent receptor, beta-barrel domain"/>
    <property type="match status" value="1"/>
</dbReference>
<keyword evidence="4 10" id="KW-1134">Transmembrane beta strand</keyword>
<evidence type="ECO:0000256" key="6">
    <source>
        <dbReference type="ARBA" id="ARBA00023077"/>
    </source>
</evidence>
<evidence type="ECO:0000256" key="5">
    <source>
        <dbReference type="ARBA" id="ARBA00022692"/>
    </source>
</evidence>
<evidence type="ECO:0000256" key="9">
    <source>
        <dbReference type="ARBA" id="ARBA00023237"/>
    </source>
</evidence>
<dbReference type="InterPro" id="IPR039426">
    <property type="entry name" value="TonB-dep_rcpt-like"/>
</dbReference>
<dbReference type="InterPro" id="IPR037066">
    <property type="entry name" value="Plug_dom_sf"/>
</dbReference>
<evidence type="ECO:0000256" key="8">
    <source>
        <dbReference type="ARBA" id="ARBA00023170"/>
    </source>
</evidence>
<sequence>MNKKLALMPLLILSAFSSAADNVPQQGELGQVHVRADAKRVKAARSYSIASDGDLRDRVNLGVLGKANAFTAPITVVNYDEQALNNTEARTLVDAVAKKDASVWQFGGESNTLTGLYFRGYQLDARQFSVNGLAGMYGTQGTASVQVGSAQLIKGASTAVNGMDPEGAVSGSVNIETKKAADEGNRKIGLGRFSNNRAQGTFDLGQRFGENKEFGVRANGKLRHGDTPRHGYSEDNKEFAVNADYRGETLRVAFDSIYAKRKTNGGRARIQDIQNAGGRLFDAPDGKTNLLPAWNWQNTVGETNMLTFEWDAFDNAQITGGIGYNKARYYGTLISPTVCGTGGASSQTATCTTANQYHTGTAKLTDQYFRTLSMNLTARGEFETGPVTHNWSTAFDRIIRQRATIDGSKAGTNKAEVKANENIEHQLASFTADYPNSWKNSATKDANIKVNSLALSDTLGFADNKYRLTLGGRFQAVEYTDKKKSQSGDAKRFSPMLMAAWVPQPDLVVYGNYMEDLEPADIKDDGTGDTTMAKPRVSRQFELGVRKNWGDFVTTLNAFQIKRPGYWRGNTVKSGSGSGTGSGAAGSGAAGGTGSGTAGNNSDFARYKAQGGEAGDEQGMERNRGIEFNAYANLLNKTLRPTLGLMYLQSTVKDYPNSRDMLVNGVQVANPRVIAKAGVEWDTPFAKGLTLNGNVSYFGKSYQDTQKQYAFPSYTLVDVGARYKTKLGKNTLTVSSSVENLFNKNYWQVQRGQFDRSFAVVGMPRTYWLKAELDF</sequence>
<dbReference type="GO" id="GO:0009279">
    <property type="term" value="C:cell outer membrane"/>
    <property type="evidence" value="ECO:0007669"/>
    <property type="project" value="UniProtKB-SubCell"/>
</dbReference>
<feature type="chain" id="PRO_5016845669" evidence="12">
    <location>
        <begin position="20"/>
        <end position="775"/>
    </location>
</feature>
<protein>
    <submittedName>
        <fullName evidence="14">TonB-dependent receptor</fullName>
    </submittedName>
</protein>
<keyword evidence="6" id="KW-0798">TonB box</keyword>
<dbReference type="InterPro" id="IPR000531">
    <property type="entry name" value="Beta-barrel_TonB"/>
</dbReference>
<dbReference type="Gene3D" id="2.170.130.10">
    <property type="entry name" value="TonB-dependent receptor, plug domain"/>
    <property type="match status" value="1"/>
</dbReference>